<evidence type="ECO:0008006" key="5">
    <source>
        <dbReference type="Google" id="ProtNLM"/>
    </source>
</evidence>
<dbReference type="Pfam" id="PF11716">
    <property type="entry name" value="MDMPI_N"/>
    <property type="match status" value="1"/>
</dbReference>
<dbReference type="KEGG" id="rain:Rai3103_11395"/>
<reference evidence="3 4" key="1">
    <citation type="submission" date="2019-10" db="EMBL/GenBank/DDBJ databases">
        <title>Genomic analysis of Raineyella sp. CBA3103.</title>
        <authorList>
            <person name="Roh S.W."/>
        </authorList>
    </citation>
    <scope>NUCLEOTIDE SEQUENCE [LARGE SCALE GENOMIC DNA]</scope>
    <source>
        <strain evidence="3 4">CBA3103</strain>
    </source>
</reference>
<accession>A0A5Q2FFK5</accession>
<protein>
    <recommendedName>
        <fullName evidence="5">Bacterial SCP orthologue domain-containing protein</fullName>
    </recommendedName>
</protein>
<evidence type="ECO:0000313" key="3">
    <source>
        <dbReference type="EMBL" id="QGF25201.1"/>
    </source>
</evidence>
<name>A0A5Q2FFK5_9ACTN</name>
<dbReference type="EMBL" id="CP045725">
    <property type="protein sequence ID" value="QGF25201.1"/>
    <property type="molecule type" value="Genomic_DNA"/>
</dbReference>
<feature type="domain" description="Mycothiol-dependent maleylpyruvate isomerase metal-binding" evidence="1">
    <location>
        <begin position="15"/>
        <end position="155"/>
    </location>
</feature>
<keyword evidence="4" id="KW-1185">Reference proteome</keyword>
<dbReference type="InterPro" id="IPR041629">
    <property type="entry name" value="SCP_3"/>
</dbReference>
<feature type="domain" description="Bacterial SCP orthologue" evidence="2">
    <location>
        <begin position="172"/>
        <end position="273"/>
    </location>
</feature>
<proteinExistence type="predicted"/>
<evidence type="ECO:0000313" key="4">
    <source>
        <dbReference type="Proteomes" id="UP000386847"/>
    </source>
</evidence>
<gene>
    <name evidence="3" type="ORF">Rai3103_11395</name>
</gene>
<evidence type="ECO:0000259" key="2">
    <source>
        <dbReference type="Pfam" id="PF17844"/>
    </source>
</evidence>
<dbReference type="Gene3D" id="3.30.1050.40">
    <property type="match status" value="1"/>
</dbReference>
<evidence type="ECO:0000259" key="1">
    <source>
        <dbReference type="Pfam" id="PF11716"/>
    </source>
</evidence>
<dbReference type="InterPro" id="IPR024344">
    <property type="entry name" value="MDMPI_metal-binding"/>
</dbReference>
<sequence length="275" mass="29223">MRAQRQTQKLRHTFAEELRTVEDIVVGLVPADYAAPPVHPGWDVRLLCAGALGRLTDVSAQLERPSASRPVTLERYASHLLATRHRRYDRAVDTAGQDTGPLLGDQLVAVIEDVVAGVVEGDLPALVDTGAGQLSLLDFLRVHVLELVLFHDDLARTLRAAGRQIVAPPVEATATAVRTSADILAARAPGKAIEVRIPPFAAVQIGDPVRATPGGVVAPEPAHTRGTPPAVIETDATTFLRVMSGRMSWDSAVADHGVMASGLRTDLSPLLPLIA</sequence>
<dbReference type="GO" id="GO:0046872">
    <property type="term" value="F:metal ion binding"/>
    <property type="evidence" value="ECO:0007669"/>
    <property type="project" value="InterPro"/>
</dbReference>
<dbReference type="Pfam" id="PF17844">
    <property type="entry name" value="SCP_3"/>
    <property type="match status" value="1"/>
</dbReference>
<organism evidence="3 4">
    <name type="scientific">Raineyella fluvialis</name>
    <dbReference type="NCBI Taxonomy" id="2662261"/>
    <lineage>
        <taxon>Bacteria</taxon>
        <taxon>Bacillati</taxon>
        <taxon>Actinomycetota</taxon>
        <taxon>Actinomycetes</taxon>
        <taxon>Propionibacteriales</taxon>
        <taxon>Propionibacteriaceae</taxon>
        <taxon>Raineyella</taxon>
    </lineage>
</organism>
<dbReference type="Proteomes" id="UP000386847">
    <property type="component" value="Chromosome"/>
</dbReference>
<dbReference type="AlphaFoldDB" id="A0A5Q2FFK5"/>